<evidence type="ECO:0000256" key="3">
    <source>
        <dbReference type="ARBA" id="ARBA00022840"/>
    </source>
</evidence>
<gene>
    <name evidence="6" type="ORF">DZC73_27170</name>
</gene>
<organism evidence="6 7">
    <name type="scientific">Piscinibacter terrae</name>
    <dbReference type="NCBI Taxonomy" id="2496871"/>
    <lineage>
        <taxon>Bacteria</taxon>
        <taxon>Pseudomonadati</taxon>
        <taxon>Pseudomonadota</taxon>
        <taxon>Betaproteobacteria</taxon>
        <taxon>Burkholderiales</taxon>
        <taxon>Sphaerotilaceae</taxon>
        <taxon>Piscinibacter</taxon>
    </lineage>
</organism>
<dbReference type="SUPFAM" id="SSF55874">
    <property type="entry name" value="ATPase domain of HSP90 chaperone/DNA topoisomerase II/histidine kinase"/>
    <property type="match status" value="1"/>
</dbReference>
<keyword evidence="4" id="KW-0143">Chaperone</keyword>
<evidence type="ECO:0000256" key="2">
    <source>
        <dbReference type="ARBA" id="ARBA00022741"/>
    </source>
</evidence>
<proteinExistence type="inferred from homology"/>
<evidence type="ECO:0000256" key="1">
    <source>
        <dbReference type="ARBA" id="ARBA00008239"/>
    </source>
</evidence>
<evidence type="ECO:0000313" key="7">
    <source>
        <dbReference type="Proteomes" id="UP000267464"/>
    </source>
</evidence>
<dbReference type="Pfam" id="PF13589">
    <property type="entry name" value="HATPase_c_3"/>
    <property type="match status" value="1"/>
</dbReference>
<dbReference type="GO" id="GO:0005524">
    <property type="term" value="F:ATP binding"/>
    <property type="evidence" value="ECO:0007669"/>
    <property type="project" value="UniProtKB-KW"/>
</dbReference>
<dbReference type="InterPro" id="IPR020568">
    <property type="entry name" value="Ribosomal_Su5_D2-typ_SF"/>
</dbReference>
<protein>
    <submittedName>
        <fullName evidence="6">HSP90 family protein</fullName>
    </submittedName>
</protein>
<dbReference type="NCBIfam" id="NF010683">
    <property type="entry name" value="PRK14083.1"/>
    <property type="match status" value="1"/>
</dbReference>
<dbReference type="OrthoDB" id="9802640at2"/>
<reference evidence="6 7" key="1">
    <citation type="submission" date="2018-08" db="EMBL/GenBank/DDBJ databases">
        <authorList>
            <person name="Khan S.A."/>
            <person name="Jeon C.O."/>
            <person name="Chun B.H."/>
            <person name="Jeong S.E."/>
        </authorList>
    </citation>
    <scope>NUCLEOTIDE SEQUENCE [LARGE SCALE GENOMIC DNA]</scope>
    <source>
        <strain evidence="6 7">S-16</strain>
    </source>
</reference>
<dbReference type="Proteomes" id="UP000267464">
    <property type="component" value="Unassembled WGS sequence"/>
</dbReference>
<dbReference type="Gene3D" id="3.30.230.80">
    <property type="match status" value="1"/>
</dbReference>
<evidence type="ECO:0000256" key="4">
    <source>
        <dbReference type="ARBA" id="ARBA00023186"/>
    </source>
</evidence>
<dbReference type="InterPro" id="IPR001404">
    <property type="entry name" value="Hsp90_fam"/>
</dbReference>
<feature type="binding site" evidence="5">
    <location>
        <position position="30"/>
    </location>
    <ligand>
        <name>ATP</name>
        <dbReference type="ChEBI" id="CHEBI:30616"/>
    </ligand>
</feature>
<dbReference type="PIRSF" id="PIRSF002583">
    <property type="entry name" value="Hsp90"/>
    <property type="match status" value="1"/>
</dbReference>
<accession>A0A3N7IRU5</accession>
<dbReference type="EMBL" id="QUSW01000010">
    <property type="protein sequence ID" value="RQP21592.1"/>
    <property type="molecule type" value="Genomic_DNA"/>
</dbReference>
<keyword evidence="2 5" id="KW-0547">Nucleotide-binding</keyword>
<dbReference type="GO" id="GO:0051082">
    <property type="term" value="F:unfolded protein binding"/>
    <property type="evidence" value="ECO:0007669"/>
    <property type="project" value="InterPro"/>
</dbReference>
<sequence>MEHRFQINLSGLIDLLSNHLYTRPDVFVRELLQNGVDAIAARNRLGPSHEGSIQISLEGEGVVVFSDNGVGLTEDEMHRFLAVIGESSKRGDWLGSPQDYIGQFGIGLLACFIVAEEIELTSRSAQHPDAPSLRWRGRPDGTYDIERLDEPAPVGSQVRLVAKPDARRLFKFDPLLAAARHYGAILPFPVHLREGERTERVNDANPAGRFPWDASHLPRSARRDHWLEWGRRTLDEDLLDAIELRSDTGGVDGVAFVLARAPGFTRKSRHRVYLKRMLLSDSVENLLPPWAFFVQCIVNCQDLRPTAARHSFHEDASLQQTQQELGQCLRRYLLDLSRNDPERLQRLMTHHHLALKALALEDDEFFELFAPWFPLQANFGWTTLQHVLSRKRQIRVTRTVDEFRQIAQIAAAQGMDVVNGGYTYDADLMARLQELKPEIPVLFVQPSDIGQQLAGLGQEQEALHATFLASATAVLEPFSCLPRLKLFEPADLPTLYIANREATNARVVAASAEEADDLWRDVLTQIGDEEPTPSELCFNLANPLVRRLASHADATVVQRIVQVLYVQALLMGHHPLGSAELNAMSEGLSGLLEWSLMSAGSGATTWH</sequence>
<evidence type="ECO:0000256" key="5">
    <source>
        <dbReference type="PIRSR" id="PIRSR002583-1"/>
    </source>
</evidence>
<dbReference type="AlphaFoldDB" id="A0A3N7IRU5"/>
<evidence type="ECO:0000313" key="6">
    <source>
        <dbReference type="EMBL" id="RQP21592.1"/>
    </source>
</evidence>
<reference evidence="6 7" key="2">
    <citation type="submission" date="2018-12" db="EMBL/GenBank/DDBJ databases">
        <title>Rhizobacter gummiphilus sp. nov., a rubber-degrading bacterium isolated from the soil of a botanical garden in Japan.</title>
        <authorList>
            <person name="Shunsuke S.S."/>
        </authorList>
    </citation>
    <scope>NUCLEOTIDE SEQUENCE [LARGE SCALE GENOMIC DNA]</scope>
    <source>
        <strain evidence="6 7">S-16</strain>
    </source>
</reference>
<dbReference type="GO" id="GO:0016887">
    <property type="term" value="F:ATP hydrolysis activity"/>
    <property type="evidence" value="ECO:0007669"/>
    <property type="project" value="InterPro"/>
</dbReference>
<dbReference type="GO" id="GO:0140662">
    <property type="term" value="F:ATP-dependent protein folding chaperone"/>
    <property type="evidence" value="ECO:0007669"/>
    <property type="project" value="InterPro"/>
</dbReference>
<dbReference type="SUPFAM" id="SSF54211">
    <property type="entry name" value="Ribosomal protein S5 domain 2-like"/>
    <property type="match status" value="1"/>
</dbReference>
<dbReference type="Gene3D" id="3.30.565.10">
    <property type="entry name" value="Histidine kinase-like ATPase, C-terminal domain"/>
    <property type="match status" value="1"/>
</dbReference>
<name>A0A3N7IRU5_9BURK</name>
<comment type="caution">
    <text evidence="6">The sequence shown here is derived from an EMBL/GenBank/DDBJ whole genome shotgun (WGS) entry which is preliminary data.</text>
</comment>
<dbReference type="PRINTS" id="PR00775">
    <property type="entry name" value="HEATSHOCK90"/>
</dbReference>
<keyword evidence="3 5" id="KW-0067">ATP-binding</keyword>
<feature type="binding site" evidence="5">
    <location>
        <position position="67"/>
    </location>
    <ligand>
        <name>ATP</name>
        <dbReference type="ChEBI" id="CHEBI:30616"/>
    </ligand>
</feature>
<dbReference type="RefSeq" id="WP_124543534.1">
    <property type="nucleotide sequence ID" value="NZ_QUSW01000010.1"/>
</dbReference>
<comment type="similarity">
    <text evidence="1">Belongs to the heat shock protein 90 family.</text>
</comment>
<dbReference type="InterPro" id="IPR020575">
    <property type="entry name" value="Hsp90_N"/>
</dbReference>
<keyword evidence="7" id="KW-1185">Reference proteome</keyword>
<feature type="binding site" evidence="5">
    <location>
        <position position="34"/>
    </location>
    <ligand>
        <name>ATP</name>
        <dbReference type="ChEBI" id="CHEBI:30616"/>
    </ligand>
</feature>
<dbReference type="PANTHER" id="PTHR11528">
    <property type="entry name" value="HEAT SHOCK PROTEIN 90 FAMILY MEMBER"/>
    <property type="match status" value="1"/>
</dbReference>
<dbReference type="InterPro" id="IPR036890">
    <property type="entry name" value="HATPase_C_sf"/>
</dbReference>